<gene>
    <name evidence="2" type="ORF">Slati_0644300</name>
</gene>
<reference evidence="2" key="1">
    <citation type="submission" date="2020-06" db="EMBL/GenBank/DDBJ databases">
        <authorList>
            <person name="Li T."/>
            <person name="Hu X."/>
            <person name="Zhang T."/>
            <person name="Song X."/>
            <person name="Zhang H."/>
            <person name="Dai N."/>
            <person name="Sheng W."/>
            <person name="Hou X."/>
            <person name="Wei L."/>
        </authorList>
    </citation>
    <scope>NUCLEOTIDE SEQUENCE</scope>
    <source>
        <strain evidence="2">KEN1</strain>
        <tissue evidence="2">Leaf</tissue>
    </source>
</reference>
<dbReference type="Pfam" id="PF04784">
    <property type="entry name" value="DUF547"/>
    <property type="match status" value="1"/>
</dbReference>
<feature type="domain" description="DUF547" evidence="1">
    <location>
        <begin position="31"/>
        <end position="165"/>
    </location>
</feature>
<accession>A0AAW2Y3D4</accession>
<comment type="caution">
    <text evidence="2">The sequence shown here is derived from an EMBL/GenBank/DDBJ whole genome shotgun (WGS) entry which is preliminary data.</text>
</comment>
<evidence type="ECO:0000259" key="1">
    <source>
        <dbReference type="Pfam" id="PF04784"/>
    </source>
</evidence>
<dbReference type="PANTHER" id="PTHR46248">
    <property type="entry name" value="EXPRESSED PROTEIN"/>
    <property type="match status" value="1"/>
</dbReference>
<name>A0AAW2Y3D4_9LAMI</name>
<proteinExistence type="predicted"/>
<dbReference type="EMBL" id="JACGWN010000002">
    <property type="protein sequence ID" value="KAL0460171.1"/>
    <property type="molecule type" value="Genomic_DNA"/>
</dbReference>
<reference evidence="2" key="2">
    <citation type="journal article" date="2024" name="Plant">
        <title>Genomic evolution and insights into agronomic trait innovations of Sesamum species.</title>
        <authorList>
            <person name="Miao H."/>
            <person name="Wang L."/>
            <person name="Qu L."/>
            <person name="Liu H."/>
            <person name="Sun Y."/>
            <person name="Le M."/>
            <person name="Wang Q."/>
            <person name="Wei S."/>
            <person name="Zheng Y."/>
            <person name="Lin W."/>
            <person name="Duan Y."/>
            <person name="Cao H."/>
            <person name="Xiong S."/>
            <person name="Wang X."/>
            <person name="Wei L."/>
            <person name="Li C."/>
            <person name="Ma Q."/>
            <person name="Ju M."/>
            <person name="Zhao R."/>
            <person name="Li G."/>
            <person name="Mu C."/>
            <person name="Tian Q."/>
            <person name="Mei H."/>
            <person name="Zhang T."/>
            <person name="Gao T."/>
            <person name="Zhang H."/>
        </authorList>
    </citation>
    <scope>NUCLEOTIDE SEQUENCE</scope>
    <source>
        <strain evidence="2">KEN1</strain>
    </source>
</reference>
<evidence type="ECO:0000313" key="2">
    <source>
        <dbReference type="EMBL" id="KAL0460171.1"/>
    </source>
</evidence>
<dbReference type="InterPro" id="IPR006869">
    <property type="entry name" value="DUF547"/>
</dbReference>
<dbReference type="AlphaFoldDB" id="A0AAW2Y3D4"/>
<sequence length="259" mass="29288">MDLKCIQNSSSVPLFQKLKVLIDGLKKVDLRFLSHQQKLAFWINMYNACIMHGYLQYGVPSVFSPENLLALINKATLNIAGNTINAQAIEHFILRKPDESLVKEILGKGESDSKEIIVRELYGLETPDPNITFALCCGTRSSPAVKIYTADGVTAELERSKLEYLQAAIIVSSSKRIALPELLLRNMKDFAADRETLMEWVCQQLPTSGSLRKSIVDCFRGSAHSGRHLQLWRKYPMNLSSNTCWPYDRSIYIISLQFL</sequence>
<dbReference type="PANTHER" id="PTHR46248:SF6">
    <property type="entry name" value="OS03G0859900 PROTEIN"/>
    <property type="match status" value="1"/>
</dbReference>
<protein>
    <recommendedName>
        <fullName evidence="1">DUF547 domain-containing protein</fullName>
    </recommendedName>
</protein>
<organism evidence="2">
    <name type="scientific">Sesamum latifolium</name>
    <dbReference type="NCBI Taxonomy" id="2727402"/>
    <lineage>
        <taxon>Eukaryota</taxon>
        <taxon>Viridiplantae</taxon>
        <taxon>Streptophyta</taxon>
        <taxon>Embryophyta</taxon>
        <taxon>Tracheophyta</taxon>
        <taxon>Spermatophyta</taxon>
        <taxon>Magnoliopsida</taxon>
        <taxon>eudicotyledons</taxon>
        <taxon>Gunneridae</taxon>
        <taxon>Pentapetalae</taxon>
        <taxon>asterids</taxon>
        <taxon>lamiids</taxon>
        <taxon>Lamiales</taxon>
        <taxon>Pedaliaceae</taxon>
        <taxon>Sesamum</taxon>
    </lineage>
</organism>